<dbReference type="OrthoDB" id="9797653at2"/>
<name>A0A3M8C973_9BACL</name>
<dbReference type="InterPro" id="IPR044855">
    <property type="entry name" value="CoA-Trfase_III_dom3_sf"/>
</dbReference>
<accession>A0A3M8C973</accession>
<comment type="caution">
    <text evidence="1">The sequence shown here is derived from an EMBL/GenBank/DDBJ whole genome shotgun (WGS) entry which is preliminary data.</text>
</comment>
<keyword evidence="2" id="KW-1185">Reference proteome</keyword>
<dbReference type="Gene3D" id="3.30.1540.10">
    <property type="entry name" value="formyl-coa transferase, domain 3"/>
    <property type="match status" value="1"/>
</dbReference>
<organism evidence="1 2">
    <name type="scientific">Brevibacillus invocatus</name>
    <dbReference type="NCBI Taxonomy" id="173959"/>
    <lineage>
        <taxon>Bacteria</taxon>
        <taxon>Bacillati</taxon>
        <taxon>Bacillota</taxon>
        <taxon>Bacilli</taxon>
        <taxon>Bacillales</taxon>
        <taxon>Paenibacillaceae</taxon>
        <taxon>Brevibacillus</taxon>
    </lineage>
</organism>
<protein>
    <submittedName>
        <fullName evidence="1">CoA transferase</fullName>
    </submittedName>
</protein>
<dbReference type="InterPro" id="IPR023606">
    <property type="entry name" value="CoA-Trfase_III_dom_1_sf"/>
</dbReference>
<dbReference type="EMBL" id="RHHR01000026">
    <property type="protein sequence ID" value="RNB72262.1"/>
    <property type="molecule type" value="Genomic_DNA"/>
</dbReference>
<dbReference type="GO" id="GO:0016740">
    <property type="term" value="F:transferase activity"/>
    <property type="evidence" value="ECO:0007669"/>
    <property type="project" value="UniProtKB-KW"/>
</dbReference>
<dbReference type="Gene3D" id="3.40.50.10540">
    <property type="entry name" value="Crotonobetainyl-coa:carnitine coa-transferase, domain 1"/>
    <property type="match status" value="1"/>
</dbReference>
<dbReference type="Proteomes" id="UP000282028">
    <property type="component" value="Unassembled WGS sequence"/>
</dbReference>
<dbReference type="InterPro" id="IPR050509">
    <property type="entry name" value="CoA-transferase_III"/>
</dbReference>
<dbReference type="RefSeq" id="WP_122909596.1">
    <property type="nucleotide sequence ID" value="NZ_CBCSBE010000002.1"/>
</dbReference>
<proteinExistence type="predicted"/>
<sequence>MLTGITVVDFSRHLPGPICTMRLADLGAEVIEILPYPLDHALLSHSATGFAREPGAFTLRSHRNHKSVSLNLRTAEGKALAFALARQADVVVESYRPGVLRHLGLDYDSVWAAHPAVIYCSVTNYGQSGELSQSSGHDLNIQAVSGFLSAVRDDEGRPVVTDIPLADYAVGVYASEQICAALVHRARTGRGAYLDIASADLLTTWTGLHALLSKQSGVDQRTGAWSKDYVAYRVYETADGQFVALAAREEKFWRNFCRAVGRADWESLHTATINQHHDLYEELCSLFLSRTQAEWGEFGMEVDCCLTAVEEQENWAENGYAQTREIAYSLPYLDRKTEPHTTRDHSWYIDHTHELLKKKCKMTAGDIRRLEGQGVIPVKSIERS</sequence>
<dbReference type="PANTHER" id="PTHR48228:SF5">
    <property type="entry name" value="ALPHA-METHYLACYL-COA RACEMASE"/>
    <property type="match status" value="1"/>
</dbReference>
<dbReference type="AlphaFoldDB" id="A0A3M8C973"/>
<dbReference type="Pfam" id="PF02515">
    <property type="entry name" value="CoA_transf_3"/>
    <property type="match status" value="1"/>
</dbReference>
<evidence type="ECO:0000313" key="1">
    <source>
        <dbReference type="EMBL" id="RNB72262.1"/>
    </source>
</evidence>
<dbReference type="InterPro" id="IPR003673">
    <property type="entry name" value="CoA-Trfase_fam_III"/>
</dbReference>
<keyword evidence="1" id="KW-0808">Transferase</keyword>
<reference evidence="1 2" key="1">
    <citation type="submission" date="2018-10" db="EMBL/GenBank/DDBJ databases">
        <title>Phylogenomics of Brevibacillus.</title>
        <authorList>
            <person name="Dunlap C."/>
        </authorList>
    </citation>
    <scope>NUCLEOTIDE SEQUENCE [LARGE SCALE GENOMIC DNA]</scope>
    <source>
        <strain evidence="1 2">JCM 12215</strain>
    </source>
</reference>
<dbReference type="PANTHER" id="PTHR48228">
    <property type="entry name" value="SUCCINYL-COA--D-CITRAMALATE COA-TRANSFERASE"/>
    <property type="match status" value="1"/>
</dbReference>
<evidence type="ECO:0000313" key="2">
    <source>
        <dbReference type="Proteomes" id="UP000282028"/>
    </source>
</evidence>
<dbReference type="SUPFAM" id="SSF89796">
    <property type="entry name" value="CoA-transferase family III (CaiB/BaiF)"/>
    <property type="match status" value="1"/>
</dbReference>
<gene>
    <name evidence="1" type="ORF">EDM52_13990</name>
</gene>